<feature type="domain" description="RRM" evidence="6">
    <location>
        <begin position="264"/>
        <end position="337"/>
    </location>
</feature>
<dbReference type="InterPro" id="IPR012921">
    <property type="entry name" value="SPOC_C"/>
</dbReference>
<comment type="subcellular location">
    <subcellularLocation>
        <location evidence="1">Nucleus</location>
    </subcellularLocation>
</comment>
<dbReference type="OrthoDB" id="439808at2759"/>
<feature type="compositionally biased region" description="Basic and acidic residues" evidence="5">
    <location>
        <begin position="12"/>
        <end position="24"/>
    </location>
</feature>
<dbReference type="GO" id="GO:0005634">
    <property type="term" value="C:nucleus"/>
    <property type="evidence" value="ECO:0007669"/>
    <property type="project" value="UniProtKB-SubCell"/>
</dbReference>
<organism evidence="7 8">
    <name type="scientific">Cocos nucifera</name>
    <name type="common">Coconut palm</name>
    <dbReference type="NCBI Taxonomy" id="13894"/>
    <lineage>
        <taxon>Eukaryota</taxon>
        <taxon>Viridiplantae</taxon>
        <taxon>Streptophyta</taxon>
        <taxon>Embryophyta</taxon>
        <taxon>Tracheophyta</taxon>
        <taxon>Spermatophyta</taxon>
        <taxon>Magnoliopsida</taxon>
        <taxon>Liliopsida</taxon>
        <taxon>Arecaceae</taxon>
        <taxon>Arecoideae</taxon>
        <taxon>Cocoseae</taxon>
        <taxon>Attaleinae</taxon>
        <taxon>Cocos</taxon>
    </lineage>
</organism>
<dbReference type="InterPro" id="IPR000504">
    <property type="entry name" value="RRM_dom"/>
</dbReference>
<keyword evidence="8" id="KW-1185">Reference proteome</keyword>
<dbReference type="PANTHER" id="PTHR23189">
    <property type="entry name" value="RNA RECOGNITION MOTIF-CONTAINING"/>
    <property type="match status" value="1"/>
</dbReference>
<dbReference type="AlphaFoldDB" id="A0A8K0INZ2"/>
<feature type="domain" description="RRM" evidence="6">
    <location>
        <begin position="30"/>
        <end position="102"/>
    </location>
</feature>
<dbReference type="InterPro" id="IPR012677">
    <property type="entry name" value="Nucleotide-bd_a/b_plait_sf"/>
</dbReference>
<sequence length="998" mass="108874">MPSDKSVVGSSDHYRRPPSKEGDNHAAPSSVLWVGNIPADTVDANVMTVFSKFGALDCNTMHGARSYSFVFFRSIDDAKAAKDALQGSPLHGSSIRIEFARPAKAVKHLWIGGISSSITKEQLEDEFLNFGKIEEHRFLRDRNSALIDYHKMEDAIAAQKNMNGKHLGGEPLRVDFQRSQPPRKDWPDQRDSRNGQFSSRVLGLQERLLPHDGRGYHDPSYHGSKRHTLKFRLEILPSYKLFLVLYLFKLSQPNGGRRDGHPSHVLWIGYPPSVQIDEQKLHNAMILFGEIERIKCFPSRNYSFVEFRSIDEARRAKEGLQGRLFNDPRIQILYSCSELAPGKDNTPPFPGFRAPRPEMFFAEGPIGPLELCGPGRAVAPNSFPGSLFPNSMPGPGILVRPFGPQGFDPCQGTPEFHDSGGTTMHSNWGRRSPLAPGILLSPPSLRPPFQPMPGLWDEFDIREVKRSRMDGSSTNSAFFHARRVDGEGLGDLSGFSQPDRGASSQNCVSPVVRGYGELHPSPRSDHCWRGIIAKGGSPVCHARCVPIGKGIDSHFPKVINCSARTGLDLLTKHCADATGFDIVFFLPDSEDEFASYTEFLHYLGLKSRAGVAKLDDGTTLFLVPPSDFLTKILNVSGGERLYGVVLKLPQQSTNAAVQQPQLAIPPPSSHYIDQQEASNSQKGYQSVPQNEDQALKVDYNRPLYVEPMHHSGVGKSLLMLADGSRAVQSASMDDAGNSAVASQVGVSLTPELISSLASLIPSNNQSSAAGTVQNPSGSTSGPVSSSASVMHDALMPFEGWRQDQAAVSSAPVGQTNHLPQHLDQQFNREAPLISHFPTYANIPSGPDHFAEPIVGSTQVLNPALNIPEAPSIPTRPYYSIPSHGAQFPGSFASHSNYGMLQTTNAAGVFNQVVQQQLNPTSSSSHDEIRNLPQPQIAIPPSQGHPPQTILSCSSTSDSDADQNQRYQSTLQFAASLLLQLQQQQQASAQAVQGTGNQH</sequence>
<evidence type="ECO:0000256" key="4">
    <source>
        <dbReference type="PROSITE-ProRule" id="PRU00176"/>
    </source>
</evidence>
<feature type="compositionally biased region" description="Low complexity" evidence="5">
    <location>
        <begin position="775"/>
        <end position="787"/>
    </location>
</feature>
<name>A0A8K0INZ2_COCNU</name>
<reference evidence="7" key="2">
    <citation type="submission" date="2019-07" db="EMBL/GenBank/DDBJ databases">
        <authorList>
            <person name="Yang Y."/>
            <person name="Bocs S."/>
            <person name="Baudouin L."/>
        </authorList>
    </citation>
    <scope>NUCLEOTIDE SEQUENCE</scope>
    <source>
        <tissue evidence="7">Spear leaf of Hainan Tall coconut</tissue>
    </source>
</reference>
<evidence type="ECO:0000313" key="8">
    <source>
        <dbReference type="Proteomes" id="UP000797356"/>
    </source>
</evidence>
<evidence type="ECO:0000313" key="7">
    <source>
        <dbReference type="EMBL" id="KAG1363699.1"/>
    </source>
</evidence>
<evidence type="ECO:0000259" key="6">
    <source>
        <dbReference type="PROSITE" id="PS50102"/>
    </source>
</evidence>
<dbReference type="CDD" id="cd00590">
    <property type="entry name" value="RRM_SF"/>
    <property type="match status" value="2"/>
</dbReference>
<dbReference type="Proteomes" id="UP000797356">
    <property type="component" value="Chromosome 11"/>
</dbReference>
<dbReference type="Pfam" id="PF00076">
    <property type="entry name" value="RRM_1"/>
    <property type="match status" value="3"/>
</dbReference>
<protein>
    <submittedName>
        <fullName evidence="7">Flowering time control protein FPA</fullName>
    </submittedName>
</protein>
<gene>
    <name evidence="7" type="ORF">COCNU_11G005260</name>
</gene>
<feature type="compositionally biased region" description="Basic and acidic residues" evidence="5">
    <location>
        <begin position="172"/>
        <end position="193"/>
    </location>
</feature>
<dbReference type="CDD" id="cd21546">
    <property type="entry name" value="SPOC_FPA-like"/>
    <property type="match status" value="1"/>
</dbReference>
<keyword evidence="2 4" id="KW-0694">RNA-binding</keyword>
<feature type="region of interest" description="Disordered" evidence="5">
    <location>
        <begin position="764"/>
        <end position="787"/>
    </location>
</feature>
<comment type="caution">
    <text evidence="7">The sequence shown here is derived from an EMBL/GenBank/DDBJ whole genome shotgun (WGS) entry which is preliminary data.</text>
</comment>
<evidence type="ECO:0000256" key="1">
    <source>
        <dbReference type="ARBA" id="ARBA00004123"/>
    </source>
</evidence>
<feature type="region of interest" description="Disordered" evidence="5">
    <location>
        <begin position="1"/>
        <end position="27"/>
    </location>
</feature>
<dbReference type="Gene3D" id="3.30.70.330">
    <property type="match status" value="3"/>
</dbReference>
<keyword evidence="3" id="KW-0539">Nucleus</keyword>
<evidence type="ECO:0000256" key="5">
    <source>
        <dbReference type="SAM" id="MobiDB-lite"/>
    </source>
</evidence>
<feature type="compositionally biased region" description="Polar residues" evidence="5">
    <location>
        <begin position="944"/>
        <end position="963"/>
    </location>
</feature>
<accession>A0A8K0INZ2</accession>
<dbReference type="InterPro" id="IPR035979">
    <property type="entry name" value="RBD_domain_sf"/>
</dbReference>
<dbReference type="Pfam" id="PF07744">
    <property type="entry name" value="SPOC"/>
    <property type="match status" value="1"/>
</dbReference>
<dbReference type="SUPFAM" id="SSF54928">
    <property type="entry name" value="RNA-binding domain, RBD"/>
    <property type="match status" value="2"/>
</dbReference>
<dbReference type="GO" id="GO:0003723">
    <property type="term" value="F:RNA binding"/>
    <property type="evidence" value="ECO:0007669"/>
    <property type="project" value="UniProtKB-UniRule"/>
</dbReference>
<feature type="region of interest" description="Disordered" evidence="5">
    <location>
        <begin position="933"/>
        <end position="963"/>
    </location>
</feature>
<dbReference type="PROSITE" id="PS50102">
    <property type="entry name" value="RRM"/>
    <property type="match status" value="3"/>
</dbReference>
<feature type="compositionally biased region" description="Polar residues" evidence="5">
    <location>
        <begin position="764"/>
        <end position="774"/>
    </location>
</feature>
<reference evidence="7" key="1">
    <citation type="journal article" date="2017" name="Gigascience">
        <title>The genome draft of coconut (Cocos nucifera).</title>
        <authorList>
            <person name="Xiao Y."/>
            <person name="Xu P."/>
            <person name="Fan H."/>
            <person name="Baudouin L."/>
            <person name="Xia W."/>
            <person name="Bocs S."/>
            <person name="Xu J."/>
            <person name="Li Q."/>
            <person name="Guo A."/>
            <person name="Zhou L."/>
            <person name="Li J."/>
            <person name="Wu Y."/>
            <person name="Ma Z."/>
            <person name="Armero A."/>
            <person name="Issali A.E."/>
            <person name="Liu N."/>
            <person name="Peng M."/>
            <person name="Yang Y."/>
        </authorList>
    </citation>
    <scope>NUCLEOTIDE SEQUENCE</scope>
    <source>
        <tissue evidence="7">Spear leaf of Hainan Tall coconut</tissue>
    </source>
</reference>
<feature type="compositionally biased region" description="Polar residues" evidence="5">
    <location>
        <begin position="671"/>
        <end position="685"/>
    </location>
</feature>
<dbReference type="EMBL" id="CM017882">
    <property type="protein sequence ID" value="KAG1363699.1"/>
    <property type="molecule type" value="Genomic_DNA"/>
</dbReference>
<dbReference type="SMART" id="SM00360">
    <property type="entry name" value="RRM"/>
    <property type="match status" value="3"/>
</dbReference>
<feature type="region of interest" description="Disordered" evidence="5">
    <location>
        <begin position="666"/>
        <end position="685"/>
    </location>
</feature>
<evidence type="ECO:0000256" key="2">
    <source>
        <dbReference type="ARBA" id="ARBA00022884"/>
    </source>
</evidence>
<feature type="domain" description="RRM" evidence="6">
    <location>
        <begin position="107"/>
        <end position="179"/>
    </location>
</feature>
<feature type="region of interest" description="Disordered" evidence="5">
    <location>
        <begin position="163"/>
        <end position="197"/>
    </location>
</feature>
<evidence type="ECO:0000256" key="3">
    <source>
        <dbReference type="ARBA" id="ARBA00023242"/>
    </source>
</evidence>
<proteinExistence type="predicted"/>